<dbReference type="GeneID" id="36402257"/>
<evidence type="ECO:0000313" key="2">
    <source>
        <dbReference type="Proteomes" id="UP000054928"/>
    </source>
</evidence>
<protein>
    <submittedName>
        <fullName evidence="1">Uncharacterized protein</fullName>
    </submittedName>
</protein>
<sequence length="50" mass="5553">MERGFSKCCVLMKGGKTTKSSRHQYSFNVDKGGSTALLLLFIKTKTEVPK</sequence>
<proteinExistence type="predicted"/>
<dbReference type="AlphaFoldDB" id="A0A0P1B5I1"/>
<dbReference type="RefSeq" id="XP_024585807.1">
    <property type="nucleotide sequence ID" value="XM_024720627.1"/>
</dbReference>
<dbReference type="Proteomes" id="UP000054928">
    <property type="component" value="Unassembled WGS sequence"/>
</dbReference>
<organism evidence="1 2">
    <name type="scientific">Plasmopara halstedii</name>
    <name type="common">Downy mildew of sunflower</name>
    <dbReference type="NCBI Taxonomy" id="4781"/>
    <lineage>
        <taxon>Eukaryota</taxon>
        <taxon>Sar</taxon>
        <taxon>Stramenopiles</taxon>
        <taxon>Oomycota</taxon>
        <taxon>Peronosporomycetes</taxon>
        <taxon>Peronosporales</taxon>
        <taxon>Peronosporaceae</taxon>
        <taxon>Plasmopara</taxon>
    </lineage>
</organism>
<dbReference type="EMBL" id="CCYD01003055">
    <property type="protein sequence ID" value="CEG49438.1"/>
    <property type="molecule type" value="Genomic_DNA"/>
</dbReference>
<name>A0A0P1B5I1_PLAHL</name>
<evidence type="ECO:0000313" key="1">
    <source>
        <dbReference type="EMBL" id="CEG49438.1"/>
    </source>
</evidence>
<keyword evidence="2" id="KW-1185">Reference proteome</keyword>
<reference evidence="2" key="1">
    <citation type="submission" date="2014-09" db="EMBL/GenBank/DDBJ databases">
        <authorList>
            <person name="Sharma Rahul"/>
            <person name="Thines Marco"/>
        </authorList>
    </citation>
    <scope>NUCLEOTIDE SEQUENCE [LARGE SCALE GENOMIC DNA]</scope>
</reference>
<accession>A0A0P1B5I1</accession>